<dbReference type="InterPro" id="IPR035931">
    <property type="entry name" value="YlxR-like_sf"/>
</dbReference>
<dbReference type="PANTHER" id="PTHR34215:SF1">
    <property type="entry name" value="YLXR DOMAIN-CONTAINING PROTEIN"/>
    <property type="match status" value="1"/>
</dbReference>
<dbReference type="SUPFAM" id="SSF64376">
    <property type="entry name" value="YlxR-like"/>
    <property type="match status" value="1"/>
</dbReference>
<reference evidence="2 3" key="1">
    <citation type="submission" date="2014-12" db="EMBL/GenBank/DDBJ databases">
        <title>Comparative genomics of the lactic acid bacteria isolated from the honey bee gut.</title>
        <authorList>
            <person name="Ellegaard K.M."/>
            <person name="Tamarit D."/>
            <person name="Javelind E."/>
            <person name="Olofsson T."/>
            <person name="Andersson S.G."/>
            <person name="Vasquez A."/>
        </authorList>
    </citation>
    <scope>NUCLEOTIDE SEQUENCE [LARGE SCALE GENOMIC DNA]</scope>
    <source>
        <strain evidence="2 3">Hon2</strain>
    </source>
</reference>
<accession>A0A0F4KVH8</accession>
<dbReference type="PANTHER" id="PTHR34215">
    <property type="entry name" value="BLL0784 PROTEIN"/>
    <property type="match status" value="1"/>
</dbReference>
<protein>
    <submittedName>
        <fullName evidence="2">Cytosolic protein YlxR</fullName>
    </submittedName>
</protein>
<dbReference type="Gene3D" id="3.30.1230.10">
    <property type="entry name" value="YlxR-like"/>
    <property type="match status" value="1"/>
</dbReference>
<feature type="domain" description="YlxR" evidence="1">
    <location>
        <begin position="9"/>
        <end position="81"/>
    </location>
</feature>
<dbReference type="Proteomes" id="UP000033695">
    <property type="component" value="Unassembled WGS sequence"/>
</dbReference>
<dbReference type="InterPro" id="IPR007393">
    <property type="entry name" value="YlxR_dom"/>
</dbReference>
<organism evidence="2 3">
    <name type="scientific">Bombilactobacillus mellis</name>
    <dbReference type="NCBI Taxonomy" id="1218508"/>
    <lineage>
        <taxon>Bacteria</taxon>
        <taxon>Bacillati</taxon>
        <taxon>Bacillota</taxon>
        <taxon>Bacilli</taxon>
        <taxon>Lactobacillales</taxon>
        <taxon>Lactobacillaceae</taxon>
        <taxon>Bombilactobacillus</taxon>
    </lineage>
</organism>
<sequence length="102" mass="11621">MKKRKVPMRKNILTNEMEPKRLLVRIVKNKEGEVALDPTGKKPGRGAYVGLDPAAVKQAAANKTLERVLETELSAEFYQQLYDYVDHQKARLDLFGELGKKH</sequence>
<dbReference type="InterPro" id="IPR037465">
    <property type="entry name" value="YlxR"/>
</dbReference>
<dbReference type="RefSeq" id="WP_045922530.1">
    <property type="nucleotide sequence ID" value="NZ_JAAEDY010000005.1"/>
</dbReference>
<evidence type="ECO:0000313" key="2">
    <source>
        <dbReference type="EMBL" id="KJY49226.1"/>
    </source>
</evidence>
<dbReference type="HOGENOM" id="CLU_147970_2_1_9"/>
<evidence type="ECO:0000259" key="1">
    <source>
        <dbReference type="Pfam" id="PF04296"/>
    </source>
</evidence>
<proteinExistence type="predicted"/>
<name>A0A0F4KVH8_9LACO</name>
<evidence type="ECO:0000313" key="3">
    <source>
        <dbReference type="Proteomes" id="UP000033695"/>
    </source>
</evidence>
<dbReference type="AlphaFoldDB" id="A0A0F4KVH8"/>
<gene>
    <name evidence="2" type="primary">ylxR</name>
    <name evidence="2" type="ORF">JG29_06800</name>
</gene>
<dbReference type="STRING" id="1218508.JG29_06800"/>
<dbReference type="EMBL" id="JXBZ01000005">
    <property type="protein sequence ID" value="KJY49226.1"/>
    <property type="molecule type" value="Genomic_DNA"/>
</dbReference>
<dbReference type="PATRIC" id="fig|1218508.4.peg.695"/>
<keyword evidence="3" id="KW-1185">Reference proteome</keyword>
<comment type="caution">
    <text evidence="2">The sequence shown here is derived from an EMBL/GenBank/DDBJ whole genome shotgun (WGS) entry which is preliminary data.</text>
</comment>
<dbReference type="CDD" id="cd00279">
    <property type="entry name" value="YlxR"/>
    <property type="match status" value="1"/>
</dbReference>
<dbReference type="NCBIfam" id="NF047356">
    <property type="entry name" value="RNA_bind_RnpM"/>
    <property type="match status" value="1"/>
</dbReference>
<dbReference type="Pfam" id="PF04296">
    <property type="entry name" value="YlxR"/>
    <property type="match status" value="1"/>
</dbReference>